<dbReference type="GO" id="GO:0004803">
    <property type="term" value="F:transposase activity"/>
    <property type="evidence" value="ECO:0007669"/>
    <property type="project" value="InterPro"/>
</dbReference>
<protein>
    <recommendedName>
        <fullName evidence="10">Transposase</fullName>
    </recommendedName>
</protein>
<dbReference type="EMBL" id="CP026604">
    <property type="protein sequence ID" value="AWB65593.1"/>
    <property type="molecule type" value="Genomic_DNA"/>
</dbReference>
<evidence type="ECO:0000313" key="7">
    <source>
        <dbReference type="EMBL" id="AWB68185.1"/>
    </source>
</evidence>
<accession>A0A2S0VVG4</accession>
<dbReference type="Pfam" id="PF14104">
    <property type="entry name" value="DUF4277"/>
    <property type="match status" value="1"/>
</dbReference>
<evidence type="ECO:0000313" key="3">
    <source>
        <dbReference type="EMBL" id="AWB65275.1"/>
    </source>
</evidence>
<evidence type="ECO:0000313" key="9">
    <source>
        <dbReference type="Proteomes" id="UP000244441"/>
    </source>
</evidence>
<dbReference type="NCBIfam" id="NF033559">
    <property type="entry name" value="transpos_IS1634"/>
    <property type="match status" value="1"/>
</dbReference>
<dbReference type="KEGG" id="cate:C2869_01910"/>
<dbReference type="GO" id="GO:0003677">
    <property type="term" value="F:DNA binding"/>
    <property type="evidence" value="ECO:0007669"/>
    <property type="project" value="InterPro"/>
</dbReference>
<dbReference type="KEGG" id="cate:C2869_03700"/>
<dbReference type="AlphaFoldDB" id="A0A2S0VVG4"/>
<dbReference type="EMBL" id="CP026604">
    <property type="protein sequence ID" value="AWB68570.1"/>
    <property type="molecule type" value="Genomic_DNA"/>
</dbReference>
<dbReference type="KEGG" id="cate:C2869_04200"/>
<dbReference type="InterPro" id="IPR025457">
    <property type="entry name" value="DUF4277"/>
</dbReference>
<evidence type="ECO:0000313" key="5">
    <source>
        <dbReference type="EMBL" id="AWB65687.1"/>
    </source>
</evidence>
<evidence type="ECO:0000313" key="8">
    <source>
        <dbReference type="EMBL" id="AWB68570.1"/>
    </source>
</evidence>
<evidence type="ECO:0000313" key="4">
    <source>
        <dbReference type="EMBL" id="AWB65593.1"/>
    </source>
</evidence>
<feature type="domain" description="DUF4277" evidence="2">
    <location>
        <begin position="17"/>
        <end position="125"/>
    </location>
</feature>
<dbReference type="EMBL" id="CP026604">
    <property type="protein sequence ID" value="AWB65687.1"/>
    <property type="molecule type" value="Genomic_DNA"/>
</dbReference>
<evidence type="ECO:0000313" key="6">
    <source>
        <dbReference type="EMBL" id="AWB66351.1"/>
    </source>
</evidence>
<dbReference type="EMBL" id="CP026604">
    <property type="protein sequence ID" value="AWB66351.1"/>
    <property type="molecule type" value="Genomic_DNA"/>
</dbReference>
<dbReference type="EMBL" id="CP026604">
    <property type="protein sequence ID" value="AWB65275.1"/>
    <property type="molecule type" value="Genomic_DNA"/>
</dbReference>
<evidence type="ECO:0000259" key="1">
    <source>
        <dbReference type="Pfam" id="PF01609"/>
    </source>
</evidence>
<sequence length="547" mass="62253">MSLYLSDPLMPQIKQVSIQSMDHLGLVAALLKKYKIAQRIDLMLPIKLDKRTKSTYGQRICALILNGLGFTNATLYMTPDFFKDKPIEALIAPGLCADDMNEDALGRCLDKLNQHGTTRLFSQLAFEIIQEHGLLSTSHHLDSTSLALFGEYNGDWKHAPIPKQGYSKDHRPDLKQVVVNLITNGPAGLPIYYESYDGNAADKTIFHDSIAYMRNFIEELNNSEDMLWVADSALYNTNKLQNANVNWLTRVPATLNIVKQNSAKSDDAFEWCELDNGYRYAKINDEDKDSPNENWVLYSSEQGKARQLKTLEKKIDNAHQALTRALKKVSGTLYACEHDARQALKNTAKKAKYHQVVEREIEAQWGYEKRGRPKPEDKKLKGYRVIADIVENAEAIAQAKHPLGRFVLATNKTSLTPAQMLKEYKQQSQVENGFRFMKDKSFQSNRIYLQNPQRIDALLMVMSLSLLVYNLGQYELRARLTKEDETLPNQLGHPTQSPTLRWVFQMLRGISYVDLGTQGIGVANISEREEKIIRLFGKEALDIYQLS</sequence>
<gene>
    <name evidence="3" type="ORF">C2869_01910</name>
    <name evidence="4" type="ORF">C2869_03700</name>
    <name evidence="5" type="ORF">C2869_04200</name>
    <name evidence="6" type="ORF">C2869_07850</name>
    <name evidence="7" type="ORF">C2869_17975</name>
    <name evidence="8" type="ORF">C2869_20155</name>
</gene>
<name>A0A2S0VVG4_9ALTE</name>
<organism evidence="7 9">
    <name type="scientific">Saccharobesus litoralis</name>
    <dbReference type="NCBI Taxonomy" id="2172099"/>
    <lineage>
        <taxon>Bacteria</taxon>
        <taxon>Pseudomonadati</taxon>
        <taxon>Pseudomonadota</taxon>
        <taxon>Gammaproteobacteria</taxon>
        <taxon>Alteromonadales</taxon>
        <taxon>Alteromonadaceae</taxon>
        <taxon>Saccharobesus</taxon>
    </lineage>
</organism>
<keyword evidence="9" id="KW-1185">Reference proteome</keyword>
<dbReference type="EMBL" id="CP026604">
    <property type="protein sequence ID" value="AWB68185.1"/>
    <property type="molecule type" value="Genomic_DNA"/>
</dbReference>
<dbReference type="PANTHER" id="PTHR34614:SF2">
    <property type="entry name" value="TRANSPOSASE IS4-LIKE DOMAIN-CONTAINING PROTEIN"/>
    <property type="match status" value="1"/>
</dbReference>
<evidence type="ECO:0008006" key="10">
    <source>
        <dbReference type="Google" id="ProtNLM"/>
    </source>
</evidence>
<dbReference type="InterPro" id="IPR012337">
    <property type="entry name" value="RNaseH-like_sf"/>
</dbReference>
<evidence type="ECO:0000259" key="2">
    <source>
        <dbReference type="Pfam" id="PF14104"/>
    </source>
</evidence>
<dbReference type="SUPFAM" id="SSF53098">
    <property type="entry name" value="Ribonuclease H-like"/>
    <property type="match status" value="1"/>
</dbReference>
<dbReference type="InterPro" id="IPR047654">
    <property type="entry name" value="IS1634_transpos"/>
</dbReference>
<dbReference type="KEGG" id="cate:C2869_07850"/>
<dbReference type="Pfam" id="PF01609">
    <property type="entry name" value="DDE_Tnp_1"/>
    <property type="match status" value="1"/>
</dbReference>
<dbReference type="PANTHER" id="PTHR34614">
    <property type="match status" value="1"/>
</dbReference>
<reference evidence="7 9" key="1">
    <citation type="submission" date="2018-01" db="EMBL/GenBank/DDBJ databases">
        <title>Genome sequence of a Cantenovulum-like bacteria.</title>
        <authorList>
            <person name="Tan W.R."/>
            <person name="Lau N.-S."/>
            <person name="Go F."/>
            <person name="Amirul A.-A.A."/>
        </authorList>
    </citation>
    <scope>NUCLEOTIDE SEQUENCE [LARGE SCALE GENOMIC DNA]</scope>
    <source>
        <strain evidence="7 9">CCB-QB4</strain>
    </source>
</reference>
<proteinExistence type="predicted"/>
<feature type="domain" description="Transposase IS4-like" evidence="1">
    <location>
        <begin position="155"/>
        <end position="467"/>
    </location>
</feature>
<dbReference type="KEGG" id="cate:C2869_20155"/>
<dbReference type="InterPro" id="IPR002559">
    <property type="entry name" value="Transposase_11"/>
</dbReference>
<dbReference type="GO" id="GO:0006313">
    <property type="term" value="P:DNA transposition"/>
    <property type="evidence" value="ECO:0007669"/>
    <property type="project" value="InterPro"/>
</dbReference>
<dbReference type="Proteomes" id="UP000244441">
    <property type="component" value="Chromosome"/>
</dbReference>
<dbReference type="KEGG" id="cate:C2869_17975"/>